<proteinExistence type="predicted"/>
<evidence type="ECO:0000313" key="3">
    <source>
        <dbReference type="Proteomes" id="UP000779809"/>
    </source>
</evidence>
<reference evidence="2" key="1">
    <citation type="submission" date="2020-07" db="EMBL/GenBank/DDBJ databases">
        <title>Huge and variable diversity of episymbiotic CPR bacteria and DPANN archaea in groundwater ecosystems.</title>
        <authorList>
            <person name="He C.Y."/>
            <person name="Keren R."/>
            <person name="Whittaker M."/>
            <person name="Farag I.F."/>
            <person name="Doudna J."/>
            <person name="Cate J.H.D."/>
            <person name="Banfield J.F."/>
        </authorList>
    </citation>
    <scope>NUCLEOTIDE SEQUENCE</scope>
    <source>
        <strain evidence="2">NC_groundwater_580_Pr5_B-0.1um_64_19</strain>
    </source>
</reference>
<gene>
    <name evidence="2" type="ORF">HYX28_05470</name>
</gene>
<evidence type="ECO:0000256" key="1">
    <source>
        <dbReference type="SAM" id="SignalP"/>
    </source>
</evidence>
<name>A0A932EPI3_9BACT</name>
<dbReference type="AlphaFoldDB" id="A0A932EPI3"/>
<comment type="caution">
    <text evidence="2">The sequence shown here is derived from an EMBL/GenBank/DDBJ whole genome shotgun (WGS) entry which is preliminary data.</text>
</comment>
<evidence type="ECO:0000313" key="2">
    <source>
        <dbReference type="EMBL" id="MBI2678209.1"/>
    </source>
</evidence>
<dbReference type="Proteomes" id="UP000779809">
    <property type="component" value="Unassembled WGS sequence"/>
</dbReference>
<dbReference type="EMBL" id="JACPNR010000006">
    <property type="protein sequence ID" value="MBI2678209.1"/>
    <property type="molecule type" value="Genomic_DNA"/>
</dbReference>
<organism evidence="2 3">
    <name type="scientific">Candidatus Korobacter versatilis</name>
    <dbReference type="NCBI Taxonomy" id="658062"/>
    <lineage>
        <taxon>Bacteria</taxon>
        <taxon>Pseudomonadati</taxon>
        <taxon>Acidobacteriota</taxon>
        <taxon>Terriglobia</taxon>
        <taxon>Terriglobales</taxon>
        <taxon>Candidatus Korobacteraceae</taxon>
        <taxon>Candidatus Korobacter</taxon>
    </lineage>
</organism>
<protein>
    <submittedName>
        <fullName evidence="2">Uncharacterized protein</fullName>
    </submittedName>
</protein>
<keyword evidence="1" id="KW-0732">Signal</keyword>
<sequence length="225" mass="25592">MFPTGNARRRPALLLVLLLALAAFAKQDSQPPPKAFHAKTYPAVDAHNDEHAAIAADPYDLPDKTTFMLVPYRANDILPLRVIISNDSDAPLNLSHMQVQLTTVNPRAKVTPSEMDDLYRRLARQDRRGDEVSRNPLPIPLPGRKLKSQVKKEWQDEIDSLRFKWLVVEPHAIVSGFYFFDVRDLEHPLAGGHLYLTGVRDENGQELMFFDVPLEKYLTYRPTAP</sequence>
<feature type="signal peptide" evidence="1">
    <location>
        <begin position="1"/>
        <end position="25"/>
    </location>
</feature>
<accession>A0A932EPI3</accession>
<feature type="chain" id="PRO_5037014222" evidence="1">
    <location>
        <begin position="26"/>
        <end position="225"/>
    </location>
</feature>